<dbReference type="InterPro" id="IPR048567">
    <property type="entry name" value="CyanoTRADDas_TM"/>
</dbReference>
<evidence type="ECO:0000256" key="1">
    <source>
        <dbReference type="SAM" id="Phobius"/>
    </source>
</evidence>
<keyword evidence="1" id="KW-0472">Membrane</keyword>
<name>A0AA96WDA5_9CYAN</name>
<proteinExistence type="predicted"/>
<feature type="transmembrane region" description="Helical" evidence="1">
    <location>
        <begin position="44"/>
        <end position="64"/>
    </location>
</feature>
<sequence length="111" mass="12526">MSIRFPFFNRKPFIQKPTPPIQGQSKTIQEEAWRETLRQARHSYNLYALGVVATTILSITASALVLTNRLTEAGLTAATGFGFITYSAQMNKESQEKLQELQERLQKPPKG</sequence>
<reference evidence="3" key="1">
    <citation type="submission" date="2020-05" db="EMBL/GenBank/DDBJ databases">
        <authorList>
            <person name="Zhu T."/>
            <person name="Keshari N."/>
            <person name="Lu X."/>
        </authorList>
    </citation>
    <scope>NUCLEOTIDE SEQUENCE</scope>
    <source>
        <strain evidence="3">NK1-12</strain>
    </source>
</reference>
<dbReference type="RefSeq" id="WP_316429822.1">
    <property type="nucleotide sequence ID" value="NZ_CP053586.1"/>
</dbReference>
<gene>
    <name evidence="3" type="ORF">HJG54_15695</name>
</gene>
<evidence type="ECO:0000313" key="3">
    <source>
        <dbReference type="EMBL" id="WNZ24157.1"/>
    </source>
</evidence>
<dbReference type="EMBL" id="CP053586">
    <property type="protein sequence ID" value="WNZ24157.1"/>
    <property type="molecule type" value="Genomic_DNA"/>
</dbReference>
<feature type="domain" description="Cyanobacterial TRADD-N associated 2 transmembrane" evidence="2">
    <location>
        <begin position="35"/>
        <end position="81"/>
    </location>
</feature>
<accession>A0AA96WDA5</accession>
<dbReference type="Pfam" id="PF20712">
    <property type="entry name" value="CyanoTRADDas_TM"/>
    <property type="match status" value="1"/>
</dbReference>
<keyword evidence="1" id="KW-0812">Transmembrane</keyword>
<dbReference type="AlphaFoldDB" id="A0AA96WDA5"/>
<keyword evidence="1" id="KW-1133">Transmembrane helix</keyword>
<protein>
    <recommendedName>
        <fullName evidence="2">Cyanobacterial TRADD-N associated 2 transmembrane domain-containing protein</fullName>
    </recommendedName>
</protein>
<organism evidence="3">
    <name type="scientific">Leptolyngbya sp. NK1-12</name>
    <dbReference type="NCBI Taxonomy" id="2547451"/>
    <lineage>
        <taxon>Bacteria</taxon>
        <taxon>Bacillati</taxon>
        <taxon>Cyanobacteriota</taxon>
        <taxon>Cyanophyceae</taxon>
        <taxon>Leptolyngbyales</taxon>
        <taxon>Leptolyngbyaceae</taxon>
        <taxon>Leptolyngbya group</taxon>
        <taxon>Leptolyngbya</taxon>
    </lineage>
</organism>
<evidence type="ECO:0000259" key="2">
    <source>
        <dbReference type="Pfam" id="PF20712"/>
    </source>
</evidence>